<dbReference type="AlphaFoldDB" id="A0A0C9T9K0"/>
<feature type="compositionally biased region" description="Polar residues" evidence="1">
    <location>
        <begin position="126"/>
        <end position="138"/>
    </location>
</feature>
<dbReference type="Proteomes" id="UP000054279">
    <property type="component" value="Unassembled WGS sequence"/>
</dbReference>
<gene>
    <name evidence="2" type="ORF">M422DRAFT_62196</name>
</gene>
<feature type="region of interest" description="Disordered" evidence="1">
    <location>
        <begin position="1"/>
        <end position="21"/>
    </location>
</feature>
<evidence type="ECO:0000256" key="1">
    <source>
        <dbReference type="SAM" id="MobiDB-lite"/>
    </source>
</evidence>
<accession>A0A0C9T9K0</accession>
<sequence>MTEYDLQTLDSLDSSDFMDGDLSDEELEIPLHMVPPNPDDADTLPSQVHPSYPYGNPTNLNHPAALPHIPGEPGRALYEDMGHPGAGANTALRWKDLALELLLPINEEKEEAERAALARKQAAVATQGNHASGMPQEQNVDDDDEDDSDGDEADGDEDDEEEEEDDEDDEDDENNDLSRDSMDSGMTGASSQNGIEYSP</sequence>
<feature type="region of interest" description="Disordered" evidence="1">
    <location>
        <begin position="34"/>
        <end position="68"/>
    </location>
</feature>
<feature type="compositionally biased region" description="Acidic residues" evidence="1">
    <location>
        <begin position="139"/>
        <end position="175"/>
    </location>
</feature>
<dbReference type="OrthoDB" id="2351920at2759"/>
<feature type="compositionally biased region" description="Low complexity" evidence="1">
    <location>
        <begin position="1"/>
        <end position="15"/>
    </location>
</feature>
<reference evidence="2 3" key="1">
    <citation type="submission" date="2014-06" db="EMBL/GenBank/DDBJ databases">
        <title>Evolutionary Origins and Diversification of the Mycorrhizal Mutualists.</title>
        <authorList>
            <consortium name="DOE Joint Genome Institute"/>
            <consortium name="Mycorrhizal Genomics Consortium"/>
            <person name="Kohler A."/>
            <person name="Kuo A."/>
            <person name="Nagy L.G."/>
            <person name="Floudas D."/>
            <person name="Copeland A."/>
            <person name="Barry K.W."/>
            <person name="Cichocki N."/>
            <person name="Veneault-Fourrey C."/>
            <person name="LaButti K."/>
            <person name="Lindquist E.A."/>
            <person name="Lipzen A."/>
            <person name="Lundell T."/>
            <person name="Morin E."/>
            <person name="Murat C."/>
            <person name="Riley R."/>
            <person name="Ohm R."/>
            <person name="Sun H."/>
            <person name="Tunlid A."/>
            <person name="Henrissat B."/>
            <person name="Grigoriev I.V."/>
            <person name="Hibbett D.S."/>
            <person name="Martin F."/>
        </authorList>
    </citation>
    <scope>NUCLEOTIDE SEQUENCE [LARGE SCALE GENOMIC DNA]</scope>
    <source>
        <strain evidence="2 3">SS14</strain>
    </source>
</reference>
<feature type="region of interest" description="Disordered" evidence="1">
    <location>
        <begin position="110"/>
        <end position="199"/>
    </location>
</feature>
<proteinExistence type="predicted"/>
<keyword evidence="3" id="KW-1185">Reference proteome</keyword>
<evidence type="ECO:0000313" key="2">
    <source>
        <dbReference type="EMBL" id="KIJ25738.1"/>
    </source>
</evidence>
<dbReference type="HOGENOM" id="CLU_120613_0_0_1"/>
<organism evidence="2 3">
    <name type="scientific">Sphaerobolus stellatus (strain SS14)</name>
    <dbReference type="NCBI Taxonomy" id="990650"/>
    <lineage>
        <taxon>Eukaryota</taxon>
        <taxon>Fungi</taxon>
        <taxon>Dikarya</taxon>
        <taxon>Basidiomycota</taxon>
        <taxon>Agaricomycotina</taxon>
        <taxon>Agaricomycetes</taxon>
        <taxon>Phallomycetidae</taxon>
        <taxon>Geastrales</taxon>
        <taxon>Sphaerobolaceae</taxon>
        <taxon>Sphaerobolus</taxon>
    </lineage>
</organism>
<evidence type="ECO:0000313" key="3">
    <source>
        <dbReference type="Proteomes" id="UP000054279"/>
    </source>
</evidence>
<feature type="compositionally biased region" description="Polar residues" evidence="1">
    <location>
        <begin position="187"/>
        <end position="199"/>
    </location>
</feature>
<name>A0A0C9T9K0_SPHS4</name>
<dbReference type="EMBL" id="KN837400">
    <property type="protein sequence ID" value="KIJ25738.1"/>
    <property type="molecule type" value="Genomic_DNA"/>
</dbReference>
<protein>
    <submittedName>
        <fullName evidence="2">Uncharacterized protein</fullName>
    </submittedName>
</protein>